<protein>
    <submittedName>
        <fullName evidence="1">Uncharacterized protein</fullName>
    </submittedName>
</protein>
<dbReference type="Proteomes" id="UP000078419">
    <property type="component" value="Unassembled WGS sequence"/>
</dbReference>
<proteinExistence type="predicted"/>
<accession>A0AA45UUA8</accession>
<evidence type="ECO:0000313" key="2">
    <source>
        <dbReference type="Proteomes" id="UP000078419"/>
    </source>
</evidence>
<evidence type="ECO:0000313" key="1">
    <source>
        <dbReference type="EMBL" id="SBO15106.1"/>
    </source>
</evidence>
<organism evidence="1 2">
    <name type="scientific">Anaplasma phagocytophilum</name>
    <name type="common">Ehrlichia phagocytophila</name>
    <dbReference type="NCBI Taxonomy" id="948"/>
    <lineage>
        <taxon>Bacteria</taxon>
        <taxon>Pseudomonadati</taxon>
        <taxon>Pseudomonadota</taxon>
        <taxon>Alphaproteobacteria</taxon>
        <taxon>Rickettsiales</taxon>
        <taxon>Anaplasmataceae</taxon>
        <taxon>Anaplasma</taxon>
        <taxon>phagocytophilum group</taxon>
    </lineage>
</organism>
<dbReference type="EMBL" id="FLLR01000212">
    <property type="protein sequence ID" value="SBO15106.1"/>
    <property type="molecule type" value="Genomic_DNA"/>
</dbReference>
<comment type="caution">
    <text evidence="1">The sequence shown here is derived from an EMBL/GenBank/DDBJ whole genome shotgun (WGS) entry which is preliminary data.</text>
</comment>
<gene>
    <name evidence="1" type="ORF">ANAPC1_01484</name>
</gene>
<dbReference type="AlphaFoldDB" id="A0AA45UUA8"/>
<reference evidence="2" key="1">
    <citation type="submission" date="2016-03" db="EMBL/GenBank/DDBJ databases">
        <authorList>
            <person name="Loux Valentin"/>
        </authorList>
    </citation>
    <scope>NUCLEOTIDE SEQUENCE [LARGE SCALE GENOMIC DNA]</scope>
    <source>
        <strain evidence="2">C1</strain>
    </source>
</reference>
<name>A0AA45UUA8_ANAPH</name>
<sequence length="42" mass="4905">MMLLLDRLISFLLLLLKPLGKTSFSLLRLLEFLILILMGRFV</sequence>